<name>A0A9X5CBX5_9FIRM</name>
<dbReference type="GO" id="GO:0006313">
    <property type="term" value="P:DNA transposition"/>
    <property type="evidence" value="ECO:0007669"/>
    <property type="project" value="InterPro"/>
</dbReference>
<protein>
    <submittedName>
        <fullName evidence="2">Transposase family protein</fullName>
    </submittedName>
</protein>
<dbReference type="RefSeq" id="WP_004081601.1">
    <property type="nucleotide sequence ID" value="NZ_VIRB01000148.1"/>
</dbReference>
<sequence>MTRSERRREQKKYEKDFAAFCKITKQYFPELIQWLQELKDPRKLWTYEIEVILMTVIMKNICNIHSMQKMTDEFLKEECVENLCRILNIETHEFLPHYVTINEFLSKMEVSELECLRKKIIRALLRRRKFENAKFLGKYWMVIFDATGLFHFSERHCPHCLKKVLNKGTKEEKEIYYHHVLEAKLVLGDGLVISIGTEFIENEDENVSKNDCETKAFKRLSERLKKEYPRLPVCVLADSLYASEPVFERCLKQNQWHILLRYKEGSIPSIAEEYRSIAEMGEAGELDREIAREYPRKGKVKETHHMEWVPEIDYRGYKLTLLALEIEVYSEKTGRTETKMFQWLTNLRVTGKNAGEFARVGRGRWQIENEGFNIQKNIRYDIQHVNSENYNAMKCHYLLTQIADILLQLYEKGSPGLREAKRTIKNISSDLLKSFGKKLSSEDILFIETHGYVKAVV</sequence>
<proteinExistence type="predicted"/>
<reference evidence="2 3" key="1">
    <citation type="submission" date="2019-07" db="EMBL/GenBank/DDBJ databases">
        <title>Draft genome sequences of 15 bacterial species constituting the stable defined intestinal microbiota of the GM15 gnotobiotic mouse model.</title>
        <authorList>
            <person name="Elie C."/>
            <person name="Mathieu A."/>
            <person name="Saliou A."/>
            <person name="Darnaud M."/>
            <person name="Leulier F."/>
            <person name="Tamellini A."/>
        </authorList>
    </citation>
    <scope>NUCLEOTIDE SEQUENCE [LARGE SCALE GENOMIC DNA]</scope>
    <source>
        <strain evidence="3">ASF 502</strain>
    </source>
</reference>
<dbReference type="AlphaFoldDB" id="A0A9X5CBX5"/>
<dbReference type="GO" id="GO:0004803">
    <property type="term" value="F:transposase activity"/>
    <property type="evidence" value="ECO:0007669"/>
    <property type="project" value="InterPro"/>
</dbReference>
<dbReference type="OrthoDB" id="9788616at2"/>
<dbReference type="EMBL" id="VIRB01000148">
    <property type="protein sequence ID" value="NDO71854.1"/>
    <property type="molecule type" value="Genomic_DNA"/>
</dbReference>
<dbReference type="SUPFAM" id="SSF53098">
    <property type="entry name" value="Ribonuclease H-like"/>
    <property type="match status" value="1"/>
</dbReference>
<feature type="domain" description="Transposase IS4-like" evidence="1">
    <location>
        <begin position="209"/>
        <end position="402"/>
    </location>
</feature>
<gene>
    <name evidence="2" type="ORF">FMM80_25665</name>
</gene>
<evidence type="ECO:0000313" key="2">
    <source>
        <dbReference type="EMBL" id="NDO71854.1"/>
    </source>
</evidence>
<dbReference type="Pfam" id="PF01609">
    <property type="entry name" value="DDE_Tnp_1"/>
    <property type="match status" value="1"/>
</dbReference>
<comment type="caution">
    <text evidence="2">The sequence shown here is derived from an EMBL/GenBank/DDBJ whole genome shotgun (WGS) entry which is preliminary data.</text>
</comment>
<evidence type="ECO:0000259" key="1">
    <source>
        <dbReference type="Pfam" id="PF01609"/>
    </source>
</evidence>
<dbReference type="Proteomes" id="UP000474104">
    <property type="component" value="Unassembled WGS sequence"/>
</dbReference>
<evidence type="ECO:0000313" key="3">
    <source>
        <dbReference type="Proteomes" id="UP000474104"/>
    </source>
</evidence>
<dbReference type="GO" id="GO:0003677">
    <property type="term" value="F:DNA binding"/>
    <property type="evidence" value="ECO:0007669"/>
    <property type="project" value="InterPro"/>
</dbReference>
<dbReference type="InterPro" id="IPR002559">
    <property type="entry name" value="Transposase_11"/>
</dbReference>
<accession>A0A9X5CBX5</accession>
<organism evidence="2 3">
    <name type="scientific">Schaedlerella arabinosiphila</name>
    <dbReference type="NCBI Taxonomy" id="2044587"/>
    <lineage>
        <taxon>Bacteria</taxon>
        <taxon>Bacillati</taxon>
        <taxon>Bacillota</taxon>
        <taxon>Clostridia</taxon>
        <taxon>Lachnospirales</taxon>
        <taxon>Lachnospiraceae</taxon>
        <taxon>Schaedlerella</taxon>
    </lineage>
</organism>
<dbReference type="InterPro" id="IPR012337">
    <property type="entry name" value="RNaseH-like_sf"/>
</dbReference>